<accession>A0A841FRN1</accession>
<dbReference type="Proteomes" id="UP000548476">
    <property type="component" value="Unassembled WGS sequence"/>
</dbReference>
<feature type="transmembrane region" description="Helical" evidence="1">
    <location>
        <begin position="150"/>
        <end position="170"/>
    </location>
</feature>
<feature type="transmembrane region" description="Helical" evidence="1">
    <location>
        <begin position="96"/>
        <end position="116"/>
    </location>
</feature>
<evidence type="ECO:0000313" key="2">
    <source>
        <dbReference type="EMBL" id="MBB6039951.1"/>
    </source>
</evidence>
<organism evidence="2 3">
    <name type="scientific">Phytomonospora endophytica</name>
    <dbReference type="NCBI Taxonomy" id="714109"/>
    <lineage>
        <taxon>Bacteria</taxon>
        <taxon>Bacillati</taxon>
        <taxon>Actinomycetota</taxon>
        <taxon>Actinomycetes</taxon>
        <taxon>Micromonosporales</taxon>
        <taxon>Micromonosporaceae</taxon>
        <taxon>Phytomonospora</taxon>
    </lineage>
</organism>
<dbReference type="EMBL" id="JACHGT010000027">
    <property type="protein sequence ID" value="MBB6039951.1"/>
    <property type="molecule type" value="Genomic_DNA"/>
</dbReference>
<protein>
    <submittedName>
        <fullName evidence="2">Uncharacterized protein</fullName>
    </submittedName>
</protein>
<gene>
    <name evidence="2" type="ORF">HNR73_007850</name>
</gene>
<dbReference type="RefSeq" id="WP_184793022.1">
    <property type="nucleotide sequence ID" value="NZ_BONT01000103.1"/>
</dbReference>
<keyword evidence="1" id="KW-1133">Transmembrane helix</keyword>
<evidence type="ECO:0000313" key="3">
    <source>
        <dbReference type="Proteomes" id="UP000548476"/>
    </source>
</evidence>
<comment type="caution">
    <text evidence="2">The sequence shown here is derived from an EMBL/GenBank/DDBJ whole genome shotgun (WGS) entry which is preliminary data.</text>
</comment>
<dbReference type="AlphaFoldDB" id="A0A841FRN1"/>
<proteinExistence type="predicted"/>
<sequence length="181" mass="19240">MWVYFGGREAVLGGARERAMRSIEVGVAEWMDGRISHLVVGENDRKRAYVEYSENNDVPMITPAEFLEKLDAIEAARPSPGPAEAPGPPNSAFGKGLWLLPMVTAGVATPFSFAHLATKKGTWLHAVWGVLYGFATGFGFYAVVEGGDMTAPGVAAVVLSAFAGGVHFALAEARARRTAEA</sequence>
<evidence type="ECO:0000256" key="1">
    <source>
        <dbReference type="SAM" id="Phobius"/>
    </source>
</evidence>
<reference evidence="2 3" key="1">
    <citation type="submission" date="2020-08" db="EMBL/GenBank/DDBJ databases">
        <title>Genomic Encyclopedia of Type Strains, Phase IV (KMG-IV): sequencing the most valuable type-strain genomes for metagenomic binning, comparative biology and taxonomic classification.</title>
        <authorList>
            <person name="Goeker M."/>
        </authorList>
    </citation>
    <scope>NUCLEOTIDE SEQUENCE [LARGE SCALE GENOMIC DNA]</scope>
    <source>
        <strain evidence="2 3">YIM 65646</strain>
    </source>
</reference>
<keyword evidence="1" id="KW-0472">Membrane</keyword>
<name>A0A841FRN1_9ACTN</name>
<keyword evidence="1" id="KW-0812">Transmembrane</keyword>
<keyword evidence="3" id="KW-1185">Reference proteome</keyword>
<feature type="transmembrane region" description="Helical" evidence="1">
    <location>
        <begin position="123"/>
        <end position="144"/>
    </location>
</feature>